<reference evidence="1" key="1">
    <citation type="submission" date="2020-02" db="EMBL/GenBank/DDBJ databases">
        <title>Synteny-based analysis reveals conserved mechanism for high triclosan tolerance in Pseudomonas, as well as instances of horizontal transfer.</title>
        <authorList>
            <person name="Mcfarland A.G."/>
            <person name="Bertucci H.K."/>
            <person name="Litmann E."/>
            <person name="Shen J."/>
            <person name="Huttenhower C."/>
            <person name="Hartmann E.M."/>
        </authorList>
    </citation>
    <scope>NUCLEOTIDE SEQUENCE</scope>
    <source>
        <strain evidence="1">109A1</strain>
    </source>
</reference>
<dbReference type="Proteomes" id="UP001138621">
    <property type="component" value="Unassembled WGS sequence"/>
</dbReference>
<comment type="caution">
    <text evidence="1">The sequence shown here is derived from an EMBL/GenBank/DDBJ whole genome shotgun (WGS) entry which is preliminary data.</text>
</comment>
<name>A0AA40RUK0_STUST</name>
<sequence>MFTINARTLDGRWKPELGALQGRSCKHHYHEWGSEHQNEVKCMFVLGCDDCSETLAILSADRVAGLLNAARTPATSVE</sequence>
<evidence type="ECO:0000313" key="1">
    <source>
        <dbReference type="EMBL" id="MBA1306119.1"/>
    </source>
</evidence>
<accession>A0AA40RUK0</accession>
<protein>
    <submittedName>
        <fullName evidence="1">Uncharacterized protein</fullName>
    </submittedName>
</protein>
<organism evidence="1 2">
    <name type="scientific">Stutzerimonas stutzeri</name>
    <name type="common">Pseudomonas stutzeri</name>
    <dbReference type="NCBI Taxonomy" id="316"/>
    <lineage>
        <taxon>Bacteria</taxon>
        <taxon>Pseudomonadati</taxon>
        <taxon>Pseudomonadota</taxon>
        <taxon>Gammaproteobacteria</taxon>
        <taxon>Pseudomonadales</taxon>
        <taxon>Pseudomonadaceae</taxon>
        <taxon>Stutzerimonas</taxon>
    </lineage>
</organism>
<evidence type="ECO:0000313" key="2">
    <source>
        <dbReference type="Proteomes" id="UP001138621"/>
    </source>
</evidence>
<dbReference type="RefSeq" id="WP_019406402.1">
    <property type="nucleotide sequence ID" value="NZ_JAAMQZ010000051.1"/>
</dbReference>
<gene>
    <name evidence="1" type="ORF">G7024_17145</name>
</gene>
<dbReference type="EMBL" id="JAAMRD010000015">
    <property type="protein sequence ID" value="MBA1306119.1"/>
    <property type="molecule type" value="Genomic_DNA"/>
</dbReference>
<proteinExistence type="predicted"/>
<dbReference type="AlphaFoldDB" id="A0AA40RUK0"/>